<dbReference type="OrthoDB" id="8596394at2"/>
<accession>A0A2D2DI55</accession>
<protein>
    <submittedName>
        <fullName evidence="1">Flagellar export protein FliJ</fullName>
    </submittedName>
</protein>
<keyword evidence="1" id="KW-0966">Cell projection</keyword>
<evidence type="ECO:0000313" key="2">
    <source>
        <dbReference type="Proteomes" id="UP000229897"/>
    </source>
</evidence>
<dbReference type="AlphaFoldDB" id="A0A2D2DI55"/>
<dbReference type="RefSeq" id="WP_099874631.1">
    <property type="nucleotide sequence ID" value="NZ_CP024608.1"/>
</dbReference>
<keyword evidence="2" id="KW-1185">Reference proteome</keyword>
<reference evidence="1" key="1">
    <citation type="submission" date="2017-10" db="EMBL/GenBank/DDBJ databases">
        <title>Massilia psychrophilum sp. nov., a novel purple-pigmented bacterium isolated from Tianshan glacier, Xinjiang Municipality, China.</title>
        <authorList>
            <person name="Wang H."/>
        </authorList>
    </citation>
    <scope>NUCLEOTIDE SEQUENCE [LARGE SCALE GENOMIC DNA]</scope>
    <source>
        <strain evidence="1">B2</strain>
    </source>
</reference>
<gene>
    <name evidence="1" type="ORF">CR152_09065</name>
</gene>
<proteinExistence type="predicted"/>
<name>A0A2D2DI55_9BURK</name>
<dbReference type="EMBL" id="CP024608">
    <property type="protein sequence ID" value="ATQ74656.1"/>
    <property type="molecule type" value="Genomic_DNA"/>
</dbReference>
<organism evidence="1 2">
    <name type="scientific">Massilia violaceinigra</name>
    <dbReference type="NCBI Taxonomy" id="2045208"/>
    <lineage>
        <taxon>Bacteria</taxon>
        <taxon>Pseudomonadati</taxon>
        <taxon>Pseudomonadota</taxon>
        <taxon>Betaproteobacteria</taxon>
        <taxon>Burkholderiales</taxon>
        <taxon>Oxalobacteraceae</taxon>
        <taxon>Telluria group</taxon>
        <taxon>Massilia</taxon>
    </lineage>
</organism>
<sequence>MTIKSTIDSLDTLVRLRSTKVEKLQADMAAQHATKARYQANLARLDSLASGSGASGALPLALALNCGQYKLAVIALADNHRTDLSLHEATMAVSQRALNDAWSERELLGQVLEQKKGVAALAQNRVDRKREDDLATQSWLAGRK</sequence>
<evidence type="ECO:0000313" key="1">
    <source>
        <dbReference type="EMBL" id="ATQ74656.1"/>
    </source>
</evidence>
<keyword evidence="1" id="KW-0969">Cilium</keyword>
<dbReference type="Proteomes" id="UP000229897">
    <property type="component" value="Chromosome"/>
</dbReference>
<keyword evidence="1" id="KW-0282">Flagellum</keyword>
<dbReference type="KEGG" id="mass:CR152_09065"/>